<dbReference type="RefSeq" id="WP_132984691.1">
    <property type="nucleotide sequence ID" value="NZ_BMME01000001.1"/>
</dbReference>
<name>A0ABQ2EEU5_9GAMM</name>
<evidence type="ECO:0000313" key="2">
    <source>
        <dbReference type="Proteomes" id="UP000599009"/>
    </source>
</evidence>
<evidence type="ECO:0000313" key="1">
    <source>
        <dbReference type="EMBL" id="GGK08740.1"/>
    </source>
</evidence>
<organism evidence="1 2">
    <name type="scientific">Luteimonas terricola</name>
    <dbReference type="NCBI Taxonomy" id="645597"/>
    <lineage>
        <taxon>Bacteria</taxon>
        <taxon>Pseudomonadati</taxon>
        <taxon>Pseudomonadota</taxon>
        <taxon>Gammaproteobacteria</taxon>
        <taxon>Lysobacterales</taxon>
        <taxon>Lysobacteraceae</taxon>
        <taxon>Luteimonas</taxon>
    </lineage>
</organism>
<gene>
    <name evidence="1" type="ORF">GCM10011394_17680</name>
</gene>
<protein>
    <submittedName>
        <fullName evidence="1">Uncharacterized protein</fullName>
    </submittedName>
</protein>
<comment type="caution">
    <text evidence="1">The sequence shown here is derived from an EMBL/GenBank/DDBJ whole genome shotgun (WGS) entry which is preliminary data.</text>
</comment>
<accession>A0ABQ2EEU5</accession>
<dbReference type="EMBL" id="BMME01000001">
    <property type="protein sequence ID" value="GGK08740.1"/>
    <property type="molecule type" value="Genomic_DNA"/>
</dbReference>
<sequence length="74" mass="8368">MNPNAAPGLPHYIEPADLVPAAARAIDFTPAASREELEGMWQQIYRKQRGYDRESAQVMARMRYDDNAPFEGSK</sequence>
<reference evidence="2" key="1">
    <citation type="journal article" date="2019" name="Int. J. Syst. Evol. Microbiol.">
        <title>The Global Catalogue of Microorganisms (GCM) 10K type strain sequencing project: providing services to taxonomists for standard genome sequencing and annotation.</title>
        <authorList>
            <consortium name="The Broad Institute Genomics Platform"/>
            <consortium name="The Broad Institute Genome Sequencing Center for Infectious Disease"/>
            <person name="Wu L."/>
            <person name="Ma J."/>
        </authorList>
    </citation>
    <scope>NUCLEOTIDE SEQUENCE [LARGE SCALE GENOMIC DNA]</scope>
    <source>
        <strain evidence="2">CGMCC 1.8985</strain>
    </source>
</reference>
<dbReference type="Proteomes" id="UP000599009">
    <property type="component" value="Unassembled WGS sequence"/>
</dbReference>
<proteinExistence type="predicted"/>
<keyword evidence="2" id="KW-1185">Reference proteome</keyword>